<sequence length="235" mass="25440">MITLLATALAAGTPIWVGRFDTDGALPSPWRVVRLDKDVAPTRYSVTTVGGRRALEARSNNSMAILVRPISVDLSKTPILCWRWYVDAPVEGADMRRKSGDDYAGRVYVAFDMPDSALSVGTRLKLGIARRLFGKHVPDAAVTYVWDNRNPVGTRRKSAYTDRAQMIVAESGGAEAGRWVSERADVGADFDAAFEGDPGRPVQIAVASDTDNTHGSARAAFADLHFVSRGTPCQS</sequence>
<accession>A0A2U2J130</accession>
<dbReference type="OrthoDB" id="8443660at2"/>
<evidence type="ECO:0000313" key="2">
    <source>
        <dbReference type="Proteomes" id="UP000245916"/>
    </source>
</evidence>
<gene>
    <name evidence="1" type="ORF">DF286_03550</name>
</gene>
<name>A0A2U2J130_9SPHN</name>
<protein>
    <recommendedName>
        <fullName evidence="3">DUF3047 domain-containing protein</fullName>
    </recommendedName>
</protein>
<dbReference type="Proteomes" id="UP000245916">
    <property type="component" value="Unassembled WGS sequence"/>
</dbReference>
<dbReference type="AlphaFoldDB" id="A0A2U2J130"/>
<evidence type="ECO:0000313" key="1">
    <source>
        <dbReference type="EMBL" id="PWG02046.1"/>
    </source>
</evidence>
<dbReference type="Pfam" id="PF11249">
    <property type="entry name" value="DUF3047"/>
    <property type="match status" value="1"/>
</dbReference>
<evidence type="ECO:0008006" key="3">
    <source>
        <dbReference type="Google" id="ProtNLM"/>
    </source>
</evidence>
<comment type="caution">
    <text evidence="1">The sequence shown here is derived from an EMBL/GenBank/DDBJ whole genome shotgun (WGS) entry which is preliminary data.</text>
</comment>
<dbReference type="InterPro" id="IPR021409">
    <property type="entry name" value="DUF3047"/>
</dbReference>
<dbReference type="RefSeq" id="WP_109270186.1">
    <property type="nucleotide sequence ID" value="NZ_QFFF01000001.1"/>
</dbReference>
<keyword evidence="2" id="KW-1185">Reference proteome</keyword>
<organism evidence="1 2">
    <name type="scientific">Allosphingosinicella humi</name>
    <dbReference type="NCBI Taxonomy" id="2068657"/>
    <lineage>
        <taxon>Bacteria</taxon>
        <taxon>Pseudomonadati</taxon>
        <taxon>Pseudomonadota</taxon>
        <taxon>Alphaproteobacteria</taxon>
        <taxon>Sphingomonadales</taxon>
        <taxon>Sphingomonadaceae</taxon>
        <taxon>Allosphingosinicella</taxon>
    </lineage>
</organism>
<proteinExistence type="predicted"/>
<dbReference type="EMBL" id="QFFF01000001">
    <property type="protein sequence ID" value="PWG02046.1"/>
    <property type="molecule type" value="Genomic_DNA"/>
</dbReference>
<reference evidence="1 2" key="1">
    <citation type="submission" date="2018-05" db="EMBL/GenBank/DDBJ databases">
        <title>Genome of Sphingosinicella humi QZX222.</title>
        <authorList>
            <person name="Qiao Z."/>
            <person name="Wang G."/>
        </authorList>
    </citation>
    <scope>NUCLEOTIDE SEQUENCE [LARGE SCALE GENOMIC DNA]</scope>
    <source>
        <strain evidence="1 2">QZX222</strain>
    </source>
</reference>